<evidence type="ECO:0000256" key="5">
    <source>
        <dbReference type="SAM" id="Phobius"/>
    </source>
</evidence>
<gene>
    <name evidence="7" type="ORF">J2X06_001743</name>
</gene>
<feature type="transmembrane region" description="Helical" evidence="5">
    <location>
        <begin position="83"/>
        <end position="103"/>
    </location>
</feature>
<protein>
    <submittedName>
        <fullName evidence="7">RDD family membrane protein YckC</fullName>
    </submittedName>
</protein>
<feature type="transmembrane region" description="Helical" evidence="5">
    <location>
        <begin position="131"/>
        <end position="149"/>
    </location>
</feature>
<feature type="domain" description="RDD" evidence="6">
    <location>
        <begin position="3"/>
        <end position="104"/>
    </location>
</feature>
<comment type="subcellular location">
    <subcellularLocation>
        <location evidence="1">Membrane</location>
        <topology evidence="1">Multi-pass membrane protein</topology>
    </subcellularLocation>
</comment>
<dbReference type="InterPro" id="IPR010432">
    <property type="entry name" value="RDD"/>
</dbReference>
<keyword evidence="3 5" id="KW-1133">Transmembrane helix</keyword>
<keyword evidence="8" id="KW-1185">Reference proteome</keyword>
<name>A0ABU1WAU0_9GAMM</name>
<accession>A0ABU1WAU0</accession>
<comment type="caution">
    <text evidence="7">The sequence shown here is derived from an EMBL/GenBank/DDBJ whole genome shotgun (WGS) entry which is preliminary data.</text>
</comment>
<evidence type="ECO:0000256" key="1">
    <source>
        <dbReference type="ARBA" id="ARBA00004141"/>
    </source>
</evidence>
<reference evidence="7 8" key="1">
    <citation type="submission" date="2023-07" db="EMBL/GenBank/DDBJ databases">
        <title>Sorghum-associated microbial communities from plants grown in Nebraska, USA.</title>
        <authorList>
            <person name="Schachtman D."/>
        </authorList>
    </citation>
    <scope>NUCLEOTIDE SEQUENCE [LARGE SCALE GENOMIC DNA]</scope>
    <source>
        <strain evidence="7 8">BE198</strain>
    </source>
</reference>
<evidence type="ECO:0000259" key="6">
    <source>
        <dbReference type="Pfam" id="PF06271"/>
    </source>
</evidence>
<dbReference type="Proteomes" id="UP001251524">
    <property type="component" value="Unassembled WGS sequence"/>
</dbReference>
<feature type="transmembrane region" description="Helical" evidence="5">
    <location>
        <begin position="5"/>
        <end position="23"/>
    </location>
</feature>
<evidence type="ECO:0000256" key="2">
    <source>
        <dbReference type="ARBA" id="ARBA00022692"/>
    </source>
</evidence>
<keyword evidence="4 5" id="KW-0472">Membrane</keyword>
<evidence type="ECO:0000256" key="4">
    <source>
        <dbReference type="ARBA" id="ARBA00023136"/>
    </source>
</evidence>
<feature type="transmembrane region" description="Helical" evidence="5">
    <location>
        <begin position="29"/>
        <end position="50"/>
    </location>
</feature>
<sequence length="152" mass="16551">MFDIYLTCIVIGLAIGILSPDAFNETNDLLVSIACLFAWVFVEALFLSTAGTTPGKWLFRTRVVPATGAKLDYSSALSRSFKVWWRGLGIGFPLASIITLFVAHGNLTKNGVTSWDRDDGINIVHDRIGPLRVLVAIIFFLGFLMLVALGSA</sequence>
<dbReference type="EMBL" id="JAVDVY010000001">
    <property type="protein sequence ID" value="MDR7134559.1"/>
    <property type="molecule type" value="Genomic_DNA"/>
</dbReference>
<evidence type="ECO:0000256" key="3">
    <source>
        <dbReference type="ARBA" id="ARBA00022989"/>
    </source>
</evidence>
<evidence type="ECO:0000313" key="7">
    <source>
        <dbReference type="EMBL" id="MDR7134559.1"/>
    </source>
</evidence>
<proteinExistence type="predicted"/>
<dbReference type="Pfam" id="PF06271">
    <property type="entry name" value="RDD"/>
    <property type="match status" value="1"/>
</dbReference>
<organism evidence="7 8">
    <name type="scientific">Lysobacter niastensis</name>
    <dbReference type="NCBI Taxonomy" id="380629"/>
    <lineage>
        <taxon>Bacteria</taxon>
        <taxon>Pseudomonadati</taxon>
        <taxon>Pseudomonadota</taxon>
        <taxon>Gammaproteobacteria</taxon>
        <taxon>Lysobacterales</taxon>
        <taxon>Lysobacteraceae</taxon>
        <taxon>Lysobacter</taxon>
    </lineage>
</organism>
<keyword evidence="2 5" id="KW-0812">Transmembrane</keyword>
<evidence type="ECO:0000313" key="8">
    <source>
        <dbReference type="Proteomes" id="UP001251524"/>
    </source>
</evidence>